<organism evidence="1 2">
    <name type="scientific">Bacillus thuringiensis</name>
    <dbReference type="NCBI Taxonomy" id="1428"/>
    <lineage>
        <taxon>Bacteria</taxon>
        <taxon>Bacillati</taxon>
        <taxon>Bacillota</taxon>
        <taxon>Bacilli</taxon>
        <taxon>Bacillales</taxon>
        <taxon>Bacillaceae</taxon>
        <taxon>Bacillus</taxon>
        <taxon>Bacillus cereus group</taxon>
    </lineage>
</organism>
<keyword evidence="1" id="KW-0614">Plasmid</keyword>
<protein>
    <submittedName>
        <fullName evidence="1">Uncharacterized protein</fullName>
    </submittedName>
</protein>
<gene>
    <name evidence="1" type="ORF">BT246_71140</name>
</gene>
<geneLocation type="plasmid" evidence="1 2">
    <name>p101287</name>
</geneLocation>
<dbReference type="RefSeq" id="WP_157686205.1">
    <property type="nucleotide sequence ID" value="NZ_CP015356.1"/>
</dbReference>
<accession>A0A9W3SJM0</accession>
<dbReference type="Proteomes" id="UP000092743">
    <property type="component" value="Plasmid p101287"/>
</dbReference>
<name>A0A9W3SJM0_BACTU</name>
<dbReference type="AlphaFoldDB" id="A0A9W3SJM0"/>
<dbReference type="EMBL" id="CP015356">
    <property type="protein sequence ID" value="ANS52404.1"/>
    <property type="molecule type" value="Genomic_DNA"/>
</dbReference>
<evidence type="ECO:0000313" key="2">
    <source>
        <dbReference type="Proteomes" id="UP000092743"/>
    </source>
</evidence>
<sequence>MRILIAIMLVMFISGAIGENKTIMSEKYVAKTGELNIRTRVVSDPGGMG</sequence>
<evidence type="ECO:0000313" key="1">
    <source>
        <dbReference type="EMBL" id="ANS52404.1"/>
    </source>
</evidence>
<reference evidence="1 2" key="1">
    <citation type="submission" date="2016-04" db="EMBL/GenBank/DDBJ databases">
        <title>High quality genome of the nematocidal Bacillus thuringiensis MYBT18246.</title>
        <authorList>
            <person name="Hollensteiner J."/>
            <person name="Poehlein A."/>
            <person name="Sproeer C."/>
            <person name="Bunk B."/>
            <person name="Rosenstiel P."/>
            <person name="Schulenburg H."/>
            <person name="Liesegang H."/>
        </authorList>
    </citation>
    <scope>NUCLEOTIDE SEQUENCE [LARGE SCALE GENOMIC DNA]</scope>
    <source>
        <strain evidence="1 2">MYBT18246</strain>
        <plasmid evidence="1 2">p101287</plasmid>
    </source>
</reference>
<proteinExistence type="predicted"/>